<organism evidence="11 12">
    <name type="scientific">Hespellia stercorisuis DSM 15480</name>
    <dbReference type="NCBI Taxonomy" id="1121950"/>
    <lineage>
        <taxon>Bacteria</taxon>
        <taxon>Bacillati</taxon>
        <taxon>Bacillota</taxon>
        <taxon>Clostridia</taxon>
        <taxon>Lachnospirales</taxon>
        <taxon>Lachnospiraceae</taxon>
        <taxon>Hespellia</taxon>
    </lineage>
</organism>
<keyword evidence="5 10" id="KW-0812">Transmembrane</keyword>
<evidence type="ECO:0000256" key="3">
    <source>
        <dbReference type="ARBA" id="ARBA00022630"/>
    </source>
</evidence>
<feature type="transmembrane region" description="Helical" evidence="10">
    <location>
        <begin position="204"/>
        <end position="221"/>
    </location>
</feature>
<feature type="modified residue" description="FMN phosphoryl threonine" evidence="10">
    <location>
        <position position="151"/>
    </location>
</feature>
<feature type="transmembrane region" description="Helical" evidence="10">
    <location>
        <begin position="175"/>
        <end position="197"/>
    </location>
</feature>
<evidence type="ECO:0000313" key="11">
    <source>
        <dbReference type="EMBL" id="SHJ21831.1"/>
    </source>
</evidence>
<dbReference type="HAMAP" id="MF_00462">
    <property type="entry name" value="RsxD_RnfD"/>
    <property type="match status" value="1"/>
</dbReference>
<comment type="subcellular location">
    <subcellularLocation>
        <location evidence="10">Cell membrane</location>
        <topology evidence="10">Multi-pass membrane protein</topology>
    </subcellularLocation>
</comment>
<keyword evidence="6 10" id="KW-1278">Translocase</keyword>
<gene>
    <name evidence="10" type="primary">rnfD</name>
    <name evidence="11" type="ORF">SAMN02745243_00028</name>
</gene>
<evidence type="ECO:0000256" key="6">
    <source>
        <dbReference type="ARBA" id="ARBA00022967"/>
    </source>
</evidence>
<comment type="subunit">
    <text evidence="10">The complex is composed of six subunits: RnfA, RnfB, RnfC, RnfD, RnfE and RnfG.</text>
</comment>
<reference evidence="11 12" key="1">
    <citation type="submission" date="2016-11" db="EMBL/GenBank/DDBJ databases">
        <authorList>
            <person name="Jaros S."/>
            <person name="Januszkiewicz K."/>
            <person name="Wedrychowicz H."/>
        </authorList>
    </citation>
    <scope>NUCLEOTIDE SEQUENCE [LARGE SCALE GENOMIC DNA]</scope>
    <source>
        <strain evidence="11 12">DSM 15480</strain>
    </source>
</reference>
<comment type="function">
    <text evidence="10">Part of a membrane-bound complex that couples electron transfer with translocation of ions across the membrane.</text>
</comment>
<dbReference type="OrthoDB" id="9776359at2"/>
<evidence type="ECO:0000313" key="12">
    <source>
        <dbReference type="Proteomes" id="UP000184301"/>
    </source>
</evidence>
<feature type="transmembrane region" description="Helical" evidence="10">
    <location>
        <begin position="95"/>
        <end position="113"/>
    </location>
</feature>
<keyword evidence="12" id="KW-1185">Reference proteome</keyword>
<dbReference type="PANTHER" id="PTHR30578:SF0">
    <property type="entry name" value="ION-TRANSLOCATING OXIDOREDUCTASE COMPLEX SUBUNIT D"/>
    <property type="match status" value="1"/>
</dbReference>
<sequence length="309" mass="33213">MNENYNISSSPHIRDKVTSSNIMLMVTIALLPATIFGVYNFGLSALINIVLTTATAVLSEYVYEKLMHKPVTIRDFSAVVTGLLLALNLPPTLPYWMGPLGAVFAIIVVKQLFGGLGQNFMNPALGARCFLLISFTGKMTYFVYDGVTGATPLAELKAGQSVNTMDMLLGTIRGTIGETSVIAIMIGAIFLLLMGIIDLRIPGTYLLTFVIFITIFGGHGFDPQYITAHLCGGGIMLGAWFMATDYVTSPITKKGQIVYGICLGLLTGLFRLFGGSAEGVSYAIIFSNLLVPLIERVTLPKPFGKGGEK</sequence>
<dbReference type="GO" id="GO:0022900">
    <property type="term" value="P:electron transport chain"/>
    <property type="evidence" value="ECO:0007669"/>
    <property type="project" value="UniProtKB-UniRule"/>
</dbReference>
<dbReference type="NCBIfam" id="TIGR01946">
    <property type="entry name" value="rnfD"/>
    <property type="match status" value="1"/>
</dbReference>
<dbReference type="GO" id="GO:0005886">
    <property type="term" value="C:plasma membrane"/>
    <property type="evidence" value="ECO:0007669"/>
    <property type="project" value="UniProtKB-SubCell"/>
</dbReference>
<evidence type="ECO:0000256" key="2">
    <source>
        <dbReference type="ARBA" id="ARBA00022553"/>
    </source>
</evidence>
<keyword evidence="2 10" id="KW-0597">Phosphoprotein</keyword>
<dbReference type="STRING" id="1121950.SAMN02745243_00028"/>
<keyword evidence="10" id="KW-1003">Cell membrane</keyword>
<keyword evidence="9 10" id="KW-0472">Membrane</keyword>
<dbReference type="PANTHER" id="PTHR30578">
    <property type="entry name" value="ELECTRON TRANSPORT COMPLEX PROTEIN RNFD"/>
    <property type="match status" value="1"/>
</dbReference>
<keyword evidence="7 10" id="KW-0249">Electron transport</keyword>
<dbReference type="InterPro" id="IPR011303">
    <property type="entry name" value="RnfD_bac"/>
</dbReference>
<feature type="transmembrane region" description="Helical" evidence="10">
    <location>
        <begin position="256"/>
        <end position="274"/>
    </location>
</feature>
<dbReference type="Proteomes" id="UP000184301">
    <property type="component" value="Unassembled WGS sequence"/>
</dbReference>
<evidence type="ECO:0000256" key="4">
    <source>
        <dbReference type="ARBA" id="ARBA00022643"/>
    </source>
</evidence>
<evidence type="ECO:0000256" key="8">
    <source>
        <dbReference type="ARBA" id="ARBA00022989"/>
    </source>
</evidence>
<dbReference type="EMBL" id="FQZY01000005">
    <property type="protein sequence ID" value="SHJ21831.1"/>
    <property type="molecule type" value="Genomic_DNA"/>
</dbReference>
<dbReference type="EC" id="7.-.-.-" evidence="10"/>
<feature type="transmembrane region" description="Helical" evidence="10">
    <location>
        <begin position="125"/>
        <end position="144"/>
    </location>
</feature>
<evidence type="ECO:0000256" key="1">
    <source>
        <dbReference type="ARBA" id="ARBA00022448"/>
    </source>
</evidence>
<dbReference type="InterPro" id="IPR004338">
    <property type="entry name" value="NqrB/RnfD"/>
</dbReference>
<proteinExistence type="inferred from homology"/>
<keyword evidence="4 10" id="KW-0288">FMN</keyword>
<dbReference type="GO" id="GO:0055085">
    <property type="term" value="P:transmembrane transport"/>
    <property type="evidence" value="ECO:0007669"/>
    <property type="project" value="InterPro"/>
</dbReference>
<feature type="transmembrane region" description="Helical" evidence="10">
    <location>
        <begin position="21"/>
        <end position="39"/>
    </location>
</feature>
<keyword evidence="8 10" id="KW-1133">Transmembrane helix</keyword>
<keyword evidence="1 10" id="KW-0813">Transport</keyword>
<dbReference type="RefSeq" id="WP_073103501.1">
    <property type="nucleotide sequence ID" value="NZ_FQZY01000005.1"/>
</dbReference>
<comment type="similarity">
    <text evidence="10">Belongs to the NqrB/RnfD family.</text>
</comment>
<accession>A0A1M6HI13</accession>
<evidence type="ECO:0000256" key="7">
    <source>
        <dbReference type="ARBA" id="ARBA00022982"/>
    </source>
</evidence>
<comment type="cofactor">
    <cofactor evidence="10">
        <name>FMN</name>
        <dbReference type="ChEBI" id="CHEBI:58210"/>
    </cofactor>
</comment>
<keyword evidence="3 10" id="KW-0285">Flavoprotein</keyword>
<dbReference type="AlphaFoldDB" id="A0A1M6HI13"/>
<dbReference type="Pfam" id="PF03116">
    <property type="entry name" value="NQR2_RnfD_RnfE"/>
    <property type="match status" value="1"/>
</dbReference>
<evidence type="ECO:0000256" key="5">
    <source>
        <dbReference type="ARBA" id="ARBA00022692"/>
    </source>
</evidence>
<name>A0A1M6HI13_9FIRM</name>
<evidence type="ECO:0000256" key="9">
    <source>
        <dbReference type="ARBA" id="ARBA00023136"/>
    </source>
</evidence>
<protein>
    <recommendedName>
        <fullName evidence="10">Ion-translocating oxidoreductase complex subunit D</fullName>
        <ecNumber evidence="10">7.-.-.-</ecNumber>
    </recommendedName>
    <alternativeName>
        <fullName evidence="10">Rnf electron transport complex subunit D</fullName>
    </alternativeName>
</protein>
<feature type="transmembrane region" description="Helical" evidence="10">
    <location>
        <begin position="227"/>
        <end position="244"/>
    </location>
</feature>
<evidence type="ECO:0000256" key="10">
    <source>
        <dbReference type="HAMAP-Rule" id="MF_00462"/>
    </source>
</evidence>